<dbReference type="PANTHER" id="PTHR34216:SF3">
    <property type="entry name" value="POLY-BETA-1,6-N-ACETYL-D-GLUCOSAMINE N-DEACETYLASE"/>
    <property type="match status" value="1"/>
</dbReference>
<evidence type="ECO:0000256" key="1">
    <source>
        <dbReference type="ARBA" id="ARBA00004613"/>
    </source>
</evidence>
<dbReference type="PROSITE" id="PS51677">
    <property type="entry name" value="NODB"/>
    <property type="match status" value="1"/>
</dbReference>
<organism evidence="5">
    <name type="scientific">uncultured Woeseiaceae bacterium</name>
    <dbReference type="NCBI Taxonomy" id="1983305"/>
    <lineage>
        <taxon>Bacteria</taxon>
        <taxon>Pseudomonadati</taxon>
        <taxon>Pseudomonadota</taxon>
        <taxon>Gammaproteobacteria</taxon>
        <taxon>Woeseiales</taxon>
        <taxon>Woeseiaceae</taxon>
        <taxon>environmental samples</taxon>
    </lineage>
</organism>
<reference evidence="5" key="1">
    <citation type="submission" date="2019-07" db="EMBL/GenBank/DDBJ databases">
        <authorList>
            <person name="Weber M."/>
            <person name="Kostadinov I."/>
            <person name="Kostadinov D I."/>
        </authorList>
    </citation>
    <scope>NUCLEOTIDE SEQUENCE</scope>
    <source>
        <strain evidence="5">Gfbio:sag-sample-m06:053724c1-46a9-4a36-b237-ea2bf867836b</strain>
    </source>
</reference>
<comment type="subcellular location">
    <subcellularLocation>
        <location evidence="1">Secreted</location>
    </subcellularLocation>
</comment>
<dbReference type="InterPro" id="IPR051398">
    <property type="entry name" value="Polysacch_Deacetylase"/>
</dbReference>
<evidence type="ECO:0000313" key="5">
    <source>
        <dbReference type="EMBL" id="VUX55997.1"/>
    </source>
</evidence>
<name>A0A7D9H4T9_9GAMM</name>
<evidence type="ECO:0000259" key="4">
    <source>
        <dbReference type="PROSITE" id="PS51677"/>
    </source>
</evidence>
<dbReference type="GO" id="GO:0005975">
    <property type="term" value="P:carbohydrate metabolic process"/>
    <property type="evidence" value="ECO:0007669"/>
    <property type="project" value="InterPro"/>
</dbReference>
<dbReference type="EMBL" id="LR633967">
    <property type="protein sequence ID" value="VUX55997.1"/>
    <property type="molecule type" value="Genomic_DNA"/>
</dbReference>
<dbReference type="Gene3D" id="3.20.20.370">
    <property type="entry name" value="Glycoside hydrolase/deacetylase"/>
    <property type="match status" value="1"/>
</dbReference>
<sequence length="352" mass="38831">MTKLEAMIIRCLLCLLAMLPAFLLTTSALAADSAVVLMYHRFGEDRFPSTSIRVEQFQAHLKYLKDSGYAVVPLADVHAAINDGLPLPGRAVAITIDDAYRSVYDVAFPIFQQYGYPFTVFVATDAVDAGLPGTMTWDQMREMATAGATFANHGAAHTSTIEREDGATDEEWLAAVRSDIEKGARRIAEELEPLPGSFAYPYGEYTTDVSNMLQDMGYDSFGQHSGAIGPDSDQRALPRYPMAESFGDIGQFRTKVASVPLPVTRIDPWEPVTANRQPTITITLGKTDARLGELACYVSGQGKVEVDWRDTDNQFIVGPTNPFSKGRQRVNCTAPGNDGRYRWFSHQWIIQP</sequence>
<dbReference type="GO" id="GO:0005576">
    <property type="term" value="C:extracellular region"/>
    <property type="evidence" value="ECO:0007669"/>
    <property type="project" value="UniProtKB-SubCell"/>
</dbReference>
<dbReference type="Pfam" id="PF01522">
    <property type="entry name" value="Polysacc_deac_1"/>
    <property type="match status" value="1"/>
</dbReference>
<gene>
    <name evidence="5" type="ORF">JTBM06_V1_210008</name>
</gene>
<dbReference type="InterPro" id="IPR011330">
    <property type="entry name" value="Glyco_hydro/deAcase_b/a-brl"/>
</dbReference>
<dbReference type="CDD" id="cd10973">
    <property type="entry name" value="CE4_DAC_u4_5s"/>
    <property type="match status" value="1"/>
</dbReference>
<dbReference type="SUPFAM" id="SSF88713">
    <property type="entry name" value="Glycoside hydrolase/deacetylase"/>
    <property type="match status" value="1"/>
</dbReference>
<evidence type="ECO:0000256" key="3">
    <source>
        <dbReference type="SAM" id="SignalP"/>
    </source>
</evidence>
<feature type="signal peptide" evidence="3">
    <location>
        <begin position="1"/>
        <end position="30"/>
    </location>
</feature>
<dbReference type="AlphaFoldDB" id="A0A7D9H4T9"/>
<keyword evidence="2 3" id="KW-0732">Signal</keyword>
<dbReference type="GO" id="GO:0016810">
    <property type="term" value="F:hydrolase activity, acting on carbon-nitrogen (but not peptide) bonds"/>
    <property type="evidence" value="ECO:0007669"/>
    <property type="project" value="InterPro"/>
</dbReference>
<dbReference type="InterPro" id="IPR002509">
    <property type="entry name" value="NODB_dom"/>
</dbReference>
<feature type="domain" description="NodB homology" evidence="4">
    <location>
        <begin position="90"/>
        <end position="292"/>
    </location>
</feature>
<proteinExistence type="predicted"/>
<feature type="chain" id="PRO_5028139933" evidence="3">
    <location>
        <begin position="31"/>
        <end position="352"/>
    </location>
</feature>
<evidence type="ECO:0000256" key="2">
    <source>
        <dbReference type="ARBA" id="ARBA00022729"/>
    </source>
</evidence>
<accession>A0A7D9H4T9</accession>
<dbReference type="PANTHER" id="PTHR34216">
    <property type="match status" value="1"/>
</dbReference>
<protein>
    <submittedName>
        <fullName evidence="5">Polysaccharide deacetylase</fullName>
    </submittedName>
</protein>